<dbReference type="InParanoid" id="M4BDD0"/>
<evidence type="ECO:0000313" key="3">
    <source>
        <dbReference type="EnsemblProtists" id="HpaP804297"/>
    </source>
</evidence>
<dbReference type="HOGENOM" id="CLU_2065968_0_0_1"/>
<evidence type="ECO:0000256" key="2">
    <source>
        <dbReference type="SAM" id="SignalP"/>
    </source>
</evidence>
<feature type="transmembrane region" description="Helical" evidence="1">
    <location>
        <begin position="93"/>
        <end position="116"/>
    </location>
</feature>
<protein>
    <recommendedName>
        <fullName evidence="5">RxLR effector candidate protein</fullName>
    </recommendedName>
</protein>
<keyword evidence="1" id="KW-0472">Membrane</keyword>
<organism evidence="3 4">
    <name type="scientific">Hyaloperonospora arabidopsidis (strain Emoy2)</name>
    <name type="common">Downy mildew agent</name>
    <name type="synonym">Peronospora arabidopsidis</name>
    <dbReference type="NCBI Taxonomy" id="559515"/>
    <lineage>
        <taxon>Eukaryota</taxon>
        <taxon>Sar</taxon>
        <taxon>Stramenopiles</taxon>
        <taxon>Oomycota</taxon>
        <taxon>Peronosporomycetes</taxon>
        <taxon>Peronosporales</taxon>
        <taxon>Peronosporaceae</taxon>
        <taxon>Hyaloperonospora</taxon>
    </lineage>
</organism>
<keyword evidence="4" id="KW-1185">Reference proteome</keyword>
<proteinExistence type="predicted"/>
<dbReference type="VEuPathDB" id="FungiDB:HpaG804297"/>
<feature type="chain" id="PRO_5004048782" description="RxLR effector candidate protein" evidence="2">
    <location>
        <begin position="22"/>
        <end position="119"/>
    </location>
</feature>
<evidence type="ECO:0000256" key="1">
    <source>
        <dbReference type="SAM" id="Phobius"/>
    </source>
</evidence>
<dbReference type="AlphaFoldDB" id="M4BDD0"/>
<keyword evidence="1" id="KW-0812">Transmembrane</keyword>
<reference evidence="3" key="2">
    <citation type="submission" date="2015-06" db="UniProtKB">
        <authorList>
            <consortium name="EnsemblProtists"/>
        </authorList>
    </citation>
    <scope>IDENTIFICATION</scope>
    <source>
        <strain evidence="3">Emoy2</strain>
    </source>
</reference>
<keyword evidence="2" id="KW-0732">Signal</keyword>
<dbReference type="EMBL" id="JH598152">
    <property type="status" value="NOT_ANNOTATED_CDS"/>
    <property type="molecule type" value="Genomic_DNA"/>
</dbReference>
<dbReference type="Proteomes" id="UP000011713">
    <property type="component" value="Unassembled WGS sequence"/>
</dbReference>
<evidence type="ECO:0000313" key="4">
    <source>
        <dbReference type="Proteomes" id="UP000011713"/>
    </source>
</evidence>
<keyword evidence="1" id="KW-1133">Transmembrane helix</keyword>
<feature type="signal peptide" evidence="2">
    <location>
        <begin position="1"/>
        <end position="21"/>
    </location>
</feature>
<name>M4BDD0_HYAAE</name>
<accession>M4BDD0</accession>
<reference evidence="4" key="1">
    <citation type="journal article" date="2010" name="Science">
        <title>Signatures of adaptation to obligate biotrophy in the Hyaloperonospora arabidopsidis genome.</title>
        <authorList>
            <person name="Baxter L."/>
            <person name="Tripathy S."/>
            <person name="Ishaque N."/>
            <person name="Boot N."/>
            <person name="Cabral A."/>
            <person name="Kemen E."/>
            <person name="Thines M."/>
            <person name="Ah-Fong A."/>
            <person name="Anderson R."/>
            <person name="Badejoko W."/>
            <person name="Bittner-Eddy P."/>
            <person name="Boore J.L."/>
            <person name="Chibucos M.C."/>
            <person name="Coates M."/>
            <person name="Dehal P."/>
            <person name="Delehaunty K."/>
            <person name="Dong S."/>
            <person name="Downton P."/>
            <person name="Dumas B."/>
            <person name="Fabro G."/>
            <person name="Fronick C."/>
            <person name="Fuerstenberg S.I."/>
            <person name="Fulton L."/>
            <person name="Gaulin E."/>
            <person name="Govers F."/>
            <person name="Hughes L."/>
            <person name="Humphray S."/>
            <person name="Jiang R.H."/>
            <person name="Judelson H."/>
            <person name="Kamoun S."/>
            <person name="Kyung K."/>
            <person name="Meijer H."/>
            <person name="Minx P."/>
            <person name="Morris P."/>
            <person name="Nelson J."/>
            <person name="Phuntumart V."/>
            <person name="Qutob D."/>
            <person name="Rehmany A."/>
            <person name="Rougon-Cardoso A."/>
            <person name="Ryden P."/>
            <person name="Torto-Alalibo T."/>
            <person name="Studholme D."/>
            <person name="Wang Y."/>
            <person name="Win J."/>
            <person name="Wood J."/>
            <person name="Clifton S.W."/>
            <person name="Rogers J."/>
            <person name="Van den Ackerveken G."/>
            <person name="Jones J.D."/>
            <person name="McDowell J.M."/>
            <person name="Beynon J."/>
            <person name="Tyler B.M."/>
        </authorList>
    </citation>
    <scope>NUCLEOTIDE SEQUENCE [LARGE SCALE GENOMIC DNA]</scope>
    <source>
        <strain evidence="4">Emoy2</strain>
    </source>
</reference>
<sequence length="119" mass="12972">MRLCLVLTLLVATFIVGYVSSIDVDQHSARDLNNERPKNNQLRVEGNIQEERIGGAADTISQQVTSLTERATQEKAWLEEGDNVRPRRFCEHFAGGLLALLTAAILIGGGIAAVALRSK</sequence>
<evidence type="ECO:0008006" key="5">
    <source>
        <dbReference type="Google" id="ProtNLM"/>
    </source>
</evidence>
<dbReference type="EnsemblProtists" id="HpaT804297">
    <property type="protein sequence ID" value="HpaP804297"/>
    <property type="gene ID" value="HpaG804297"/>
</dbReference>